<keyword evidence="4" id="KW-0805">Transcription regulation</keyword>
<dbReference type="Pfam" id="PF02954">
    <property type="entry name" value="HTH_8"/>
    <property type="match status" value="1"/>
</dbReference>
<dbReference type="SUPFAM" id="SSF46689">
    <property type="entry name" value="Homeodomain-like"/>
    <property type="match status" value="1"/>
</dbReference>
<dbReference type="EMBL" id="CP017269">
    <property type="protein sequence ID" value="AOT70956.1"/>
    <property type="molecule type" value="Genomic_DNA"/>
</dbReference>
<dbReference type="PANTHER" id="PTHR32071">
    <property type="entry name" value="TRANSCRIPTIONAL REGULATORY PROTEIN"/>
    <property type="match status" value="1"/>
</dbReference>
<evidence type="ECO:0000256" key="7">
    <source>
        <dbReference type="PROSITE-ProRule" id="PRU00169"/>
    </source>
</evidence>
<dbReference type="InterPro" id="IPR002197">
    <property type="entry name" value="HTH_Fis"/>
</dbReference>
<dbReference type="InterPro" id="IPR009057">
    <property type="entry name" value="Homeodomain-like_sf"/>
</dbReference>
<name>A0A1D8GJ70_9FIRM</name>
<keyword evidence="7" id="KW-0597">Phosphoprotein</keyword>
<dbReference type="OrthoDB" id="9803970at2"/>
<dbReference type="GO" id="GO:0043565">
    <property type="term" value="F:sequence-specific DNA binding"/>
    <property type="evidence" value="ECO:0007669"/>
    <property type="project" value="InterPro"/>
</dbReference>
<dbReference type="InterPro" id="IPR027417">
    <property type="entry name" value="P-loop_NTPase"/>
</dbReference>
<comment type="function">
    <text evidence="6">May play the central regulatory role in sporulation. It may be an element of the effector pathway responsible for the activation of sporulation genes in response to nutritional stress. Spo0A may act in concert with spo0H (a sigma factor) to control the expression of some genes that are critical to the sporulation process.</text>
</comment>
<dbReference type="GO" id="GO:0005524">
    <property type="term" value="F:ATP binding"/>
    <property type="evidence" value="ECO:0007669"/>
    <property type="project" value="UniProtKB-KW"/>
</dbReference>
<dbReference type="Pfam" id="PF00072">
    <property type="entry name" value="Response_reg"/>
    <property type="match status" value="1"/>
</dbReference>
<sequence length="468" mass="53567">MKALHLPFNSKNRRRINLEKLLIVDDETSICTSLSFALEDEYQIFVAEDESTALQLLTKQDIAIILLDLRLGSSDGIQLLKQIKTHKPDIVVIMMTAYGTIESSVEAMKAGAFYYIAKPINIDELHLLLLKAKEYMSLNSRIKYLTDQISLNQGRYNIIGTSKKITHVFDLIERIKDIDSNVLITGESGTGKELVARAIHTCGNRQNKPFHIINCSAIPGHLLESELFGFKKGSFTGAFEDQKGIIELSNGGTLFLDEIGDMDLNLQTKLLRVIQDKKIRPIGASKEIQVDVRFISATNKDLREEIKLNTFRMDLFYRLNVIHIHMPPLRERKEDIPKLTDFFIKKYNIAFSKEIKGITHKALDIIEKYKFDGNVRELQNIIERAVALTNHSFIHEEDLPEELFITENVFNPHDDLLPIPVGESMKHIEKKVITATLKKYEGNRKRTAEILGISERALRYKIKEYQLT</sequence>
<dbReference type="Gene3D" id="1.10.10.60">
    <property type="entry name" value="Homeodomain-like"/>
    <property type="match status" value="1"/>
</dbReference>
<dbReference type="KEGG" id="gfe:Gferi_16135"/>
<dbReference type="PROSITE" id="PS00676">
    <property type="entry name" value="SIGMA54_INTERACT_2"/>
    <property type="match status" value="1"/>
</dbReference>
<dbReference type="SUPFAM" id="SSF52172">
    <property type="entry name" value="CheY-like"/>
    <property type="match status" value="1"/>
</dbReference>
<evidence type="ECO:0000256" key="2">
    <source>
        <dbReference type="ARBA" id="ARBA00022741"/>
    </source>
</evidence>
<dbReference type="GO" id="GO:0000160">
    <property type="term" value="P:phosphorelay signal transduction system"/>
    <property type="evidence" value="ECO:0007669"/>
    <property type="project" value="InterPro"/>
</dbReference>
<protein>
    <recommendedName>
        <fullName evidence="1">Stage 0 sporulation protein A homolog</fullName>
    </recommendedName>
</protein>
<feature type="modified residue" description="4-aspartylphosphate" evidence="7">
    <location>
        <position position="68"/>
    </location>
</feature>
<dbReference type="InterPro" id="IPR002078">
    <property type="entry name" value="Sigma_54_int"/>
</dbReference>
<dbReference type="Pfam" id="PF25601">
    <property type="entry name" value="AAA_lid_14"/>
    <property type="match status" value="1"/>
</dbReference>
<reference evidence="10 11" key="1">
    <citation type="submission" date="2016-09" db="EMBL/GenBank/DDBJ databases">
        <title>Genomic analysis reveals versatility of anaerobic energy metabolism of Geosporobacter ferrireducens IRF9 of phylum Firmicutes.</title>
        <authorList>
            <person name="Kim S.-J."/>
        </authorList>
    </citation>
    <scope>NUCLEOTIDE SEQUENCE [LARGE SCALE GENOMIC DNA]</scope>
    <source>
        <strain evidence="10 11">IRF9</strain>
    </source>
</reference>
<dbReference type="InterPro" id="IPR058031">
    <property type="entry name" value="AAA_lid_NorR"/>
</dbReference>
<dbReference type="SUPFAM" id="SSF52540">
    <property type="entry name" value="P-loop containing nucleoside triphosphate hydrolases"/>
    <property type="match status" value="1"/>
</dbReference>
<feature type="domain" description="Response regulatory" evidence="9">
    <location>
        <begin position="20"/>
        <end position="133"/>
    </location>
</feature>
<dbReference type="Proteomes" id="UP000095743">
    <property type="component" value="Chromosome"/>
</dbReference>
<evidence type="ECO:0000256" key="4">
    <source>
        <dbReference type="ARBA" id="ARBA00023015"/>
    </source>
</evidence>
<evidence type="ECO:0000259" key="9">
    <source>
        <dbReference type="PROSITE" id="PS50110"/>
    </source>
</evidence>
<keyword evidence="11" id="KW-1185">Reference proteome</keyword>
<dbReference type="STRING" id="1424294.Gferi_16135"/>
<dbReference type="SMART" id="SM00382">
    <property type="entry name" value="AAA"/>
    <property type="match status" value="1"/>
</dbReference>
<evidence type="ECO:0000259" key="8">
    <source>
        <dbReference type="PROSITE" id="PS50045"/>
    </source>
</evidence>
<organism evidence="10 11">
    <name type="scientific">Geosporobacter ferrireducens</name>
    <dbReference type="NCBI Taxonomy" id="1424294"/>
    <lineage>
        <taxon>Bacteria</taxon>
        <taxon>Bacillati</taxon>
        <taxon>Bacillota</taxon>
        <taxon>Clostridia</taxon>
        <taxon>Peptostreptococcales</taxon>
        <taxon>Thermotaleaceae</taxon>
        <taxon>Geosporobacter</taxon>
    </lineage>
</organism>
<dbReference type="SMART" id="SM00448">
    <property type="entry name" value="REC"/>
    <property type="match status" value="1"/>
</dbReference>
<dbReference type="AlphaFoldDB" id="A0A1D8GJ70"/>
<keyword evidence="2" id="KW-0547">Nucleotide-binding</keyword>
<gene>
    <name evidence="10" type="ORF">Gferi_16135</name>
</gene>
<dbReference type="PROSITE" id="PS00675">
    <property type="entry name" value="SIGMA54_INTERACT_1"/>
    <property type="match status" value="1"/>
</dbReference>
<evidence type="ECO:0000313" key="10">
    <source>
        <dbReference type="EMBL" id="AOT70956.1"/>
    </source>
</evidence>
<dbReference type="InterPro" id="IPR025943">
    <property type="entry name" value="Sigma_54_int_dom_ATP-bd_2"/>
</dbReference>
<keyword evidence="5" id="KW-0804">Transcription</keyword>
<dbReference type="Gene3D" id="3.40.50.2300">
    <property type="match status" value="1"/>
</dbReference>
<dbReference type="InterPro" id="IPR003593">
    <property type="entry name" value="AAA+_ATPase"/>
</dbReference>
<dbReference type="PRINTS" id="PR01590">
    <property type="entry name" value="HTHFIS"/>
</dbReference>
<evidence type="ECO:0000313" key="11">
    <source>
        <dbReference type="Proteomes" id="UP000095743"/>
    </source>
</evidence>
<evidence type="ECO:0000256" key="6">
    <source>
        <dbReference type="ARBA" id="ARBA00024867"/>
    </source>
</evidence>
<dbReference type="Pfam" id="PF00158">
    <property type="entry name" value="Sigma54_activat"/>
    <property type="match status" value="1"/>
</dbReference>
<feature type="domain" description="Sigma-54 factor interaction" evidence="8">
    <location>
        <begin position="158"/>
        <end position="387"/>
    </location>
</feature>
<evidence type="ECO:0000256" key="5">
    <source>
        <dbReference type="ARBA" id="ARBA00023163"/>
    </source>
</evidence>
<evidence type="ECO:0000256" key="3">
    <source>
        <dbReference type="ARBA" id="ARBA00022840"/>
    </source>
</evidence>
<evidence type="ECO:0000256" key="1">
    <source>
        <dbReference type="ARBA" id="ARBA00018672"/>
    </source>
</evidence>
<dbReference type="Gene3D" id="3.40.50.300">
    <property type="entry name" value="P-loop containing nucleotide triphosphate hydrolases"/>
    <property type="match status" value="1"/>
</dbReference>
<dbReference type="PROSITE" id="PS50110">
    <property type="entry name" value="RESPONSE_REGULATORY"/>
    <property type="match status" value="1"/>
</dbReference>
<dbReference type="PROSITE" id="PS50045">
    <property type="entry name" value="SIGMA54_INTERACT_4"/>
    <property type="match status" value="1"/>
</dbReference>
<keyword evidence="3" id="KW-0067">ATP-binding</keyword>
<dbReference type="CDD" id="cd00009">
    <property type="entry name" value="AAA"/>
    <property type="match status" value="1"/>
</dbReference>
<proteinExistence type="predicted"/>
<dbReference type="InterPro" id="IPR011006">
    <property type="entry name" value="CheY-like_superfamily"/>
</dbReference>
<dbReference type="Gene3D" id="1.10.8.60">
    <property type="match status" value="1"/>
</dbReference>
<dbReference type="InterPro" id="IPR025662">
    <property type="entry name" value="Sigma_54_int_dom_ATP-bd_1"/>
</dbReference>
<dbReference type="FunFam" id="3.40.50.300:FF:000006">
    <property type="entry name" value="DNA-binding transcriptional regulator NtrC"/>
    <property type="match status" value="1"/>
</dbReference>
<dbReference type="InterPro" id="IPR001789">
    <property type="entry name" value="Sig_transdc_resp-reg_receiver"/>
</dbReference>
<dbReference type="GO" id="GO:0006355">
    <property type="term" value="P:regulation of DNA-templated transcription"/>
    <property type="evidence" value="ECO:0007669"/>
    <property type="project" value="InterPro"/>
</dbReference>
<dbReference type="PANTHER" id="PTHR32071:SF119">
    <property type="entry name" value="SIGMA L-DEPENDENT TRANSCRIPTIONAL REGULATOR YPLP-RELATED"/>
    <property type="match status" value="1"/>
</dbReference>
<accession>A0A1D8GJ70</accession>